<evidence type="ECO:0000256" key="1">
    <source>
        <dbReference type="ARBA" id="ARBA00022553"/>
    </source>
</evidence>
<accession>A0A7C2WIM8</accession>
<dbReference type="SUPFAM" id="SSF52172">
    <property type="entry name" value="CheY-like"/>
    <property type="match status" value="1"/>
</dbReference>
<dbReference type="InterPro" id="IPR000792">
    <property type="entry name" value="Tscrpt_reg_LuxR_C"/>
</dbReference>
<name>A0A7C2WIM8_9BACT</name>
<protein>
    <submittedName>
        <fullName evidence="6">Response regulator transcription factor</fullName>
    </submittedName>
</protein>
<dbReference type="CDD" id="cd06170">
    <property type="entry name" value="LuxR_C_like"/>
    <property type="match status" value="1"/>
</dbReference>
<dbReference type="GO" id="GO:0003677">
    <property type="term" value="F:DNA binding"/>
    <property type="evidence" value="ECO:0007669"/>
    <property type="project" value="UniProtKB-KW"/>
</dbReference>
<reference evidence="6" key="1">
    <citation type="journal article" date="2020" name="mSystems">
        <title>Genome- and Community-Level Interaction Insights into Carbon Utilization and Element Cycling Functions of Hydrothermarchaeota in Hydrothermal Sediment.</title>
        <authorList>
            <person name="Zhou Z."/>
            <person name="Liu Y."/>
            <person name="Xu W."/>
            <person name="Pan J."/>
            <person name="Luo Z.H."/>
            <person name="Li M."/>
        </authorList>
    </citation>
    <scope>NUCLEOTIDE SEQUENCE [LARGE SCALE GENOMIC DNA]</scope>
    <source>
        <strain evidence="6">SpSt-192</strain>
    </source>
</reference>
<dbReference type="InterPro" id="IPR016032">
    <property type="entry name" value="Sig_transdc_resp-reg_C-effctor"/>
</dbReference>
<dbReference type="InterPro" id="IPR058245">
    <property type="entry name" value="NreC/VraR/RcsB-like_REC"/>
</dbReference>
<dbReference type="Gene3D" id="3.40.50.2300">
    <property type="match status" value="1"/>
</dbReference>
<dbReference type="GO" id="GO:0006355">
    <property type="term" value="P:regulation of DNA-templated transcription"/>
    <property type="evidence" value="ECO:0007669"/>
    <property type="project" value="InterPro"/>
</dbReference>
<evidence type="ECO:0000313" key="6">
    <source>
        <dbReference type="EMBL" id="HEX70224.1"/>
    </source>
</evidence>
<evidence type="ECO:0000259" key="5">
    <source>
        <dbReference type="PROSITE" id="PS50110"/>
    </source>
</evidence>
<keyword evidence="1 3" id="KW-0597">Phosphoprotein</keyword>
<dbReference type="InterPro" id="IPR001789">
    <property type="entry name" value="Sig_transdc_resp-reg_receiver"/>
</dbReference>
<feature type="modified residue" description="4-aspartylphosphate" evidence="3">
    <location>
        <position position="56"/>
    </location>
</feature>
<gene>
    <name evidence="6" type="ORF">ENP13_03155</name>
</gene>
<dbReference type="Pfam" id="PF00072">
    <property type="entry name" value="Response_reg"/>
    <property type="match status" value="1"/>
</dbReference>
<dbReference type="InterPro" id="IPR039420">
    <property type="entry name" value="WalR-like"/>
</dbReference>
<evidence type="ECO:0000256" key="3">
    <source>
        <dbReference type="PROSITE-ProRule" id="PRU00169"/>
    </source>
</evidence>
<keyword evidence="2" id="KW-0238">DNA-binding</keyword>
<comment type="caution">
    <text evidence="6">The sequence shown here is derived from an EMBL/GenBank/DDBJ whole genome shotgun (WGS) entry which is preliminary data.</text>
</comment>
<dbReference type="PANTHER" id="PTHR43214">
    <property type="entry name" value="TWO-COMPONENT RESPONSE REGULATOR"/>
    <property type="match status" value="1"/>
</dbReference>
<evidence type="ECO:0000256" key="2">
    <source>
        <dbReference type="ARBA" id="ARBA00023125"/>
    </source>
</evidence>
<dbReference type="Pfam" id="PF00196">
    <property type="entry name" value="GerE"/>
    <property type="match status" value="1"/>
</dbReference>
<feature type="domain" description="HTH luxR-type" evidence="4">
    <location>
        <begin position="145"/>
        <end position="211"/>
    </location>
</feature>
<dbReference type="EMBL" id="DSID01000245">
    <property type="protein sequence ID" value="HEX70224.1"/>
    <property type="molecule type" value="Genomic_DNA"/>
</dbReference>
<feature type="domain" description="Response regulatory" evidence="5">
    <location>
        <begin position="6"/>
        <end position="121"/>
    </location>
</feature>
<sequence>MSVVARVVLADDHRLFREGLRSLLVARGIQVVGEAADGAQAVALARELRPTVVLMDLDMPGVDGLTATRLIKAELPDLHVVVLTASEAEADLFEAIKSGAQGYLLKNLEADEFFQALASVMAGEPVLTPRLARRLLQELAQRPAAQEQAAALTDREREILELLVQGVTSNRELAERLFISENTVKYHLKNIMAKLHLENRAQVIAYALRTGLVKPAGPPS</sequence>
<dbReference type="PANTHER" id="PTHR43214:SF43">
    <property type="entry name" value="TWO-COMPONENT RESPONSE REGULATOR"/>
    <property type="match status" value="1"/>
</dbReference>
<dbReference type="PROSITE" id="PS50043">
    <property type="entry name" value="HTH_LUXR_2"/>
    <property type="match status" value="1"/>
</dbReference>
<dbReference type="SMART" id="SM00448">
    <property type="entry name" value="REC"/>
    <property type="match status" value="1"/>
</dbReference>
<evidence type="ECO:0000259" key="4">
    <source>
        <dbReference type="PROSITE" id="PS50043"/>
    </source>
</evidence>
<dbReference type="CDD" id="cd17535">
    <property type="entry name" value="REC_NarL-like"/>
    <property type="match status" value="1"/>
</dbReference>
<dbReference type="PROSITE" id="PS50110">
    <property type="entry name" value="RESPONSE_REGULATORY"/>
    <property type="match status" value="1"/>
</dbReference>
<dbReference type="SUPFAM" id="SSF46894">
    <property type="entry name" value="C-terminal effector domain of the bipartite response regulators"/>
    <property type="match status" value="1"/>
</dbReference>
<proteinExistence type="predicted"/>
<dbReference type="SMART" id="SM00421">
    <property type="entry name" value="HTH_LUXR"/>
    <property type="match status" value="1"/>
</dbReference>
<dbReference type="GO" id="GO:0000160">
    <property type="term" value="P:phosphorelay signal transduction system"/>
    <property type="evidence" value="ECO:0007669"/>
    <property type="project" value="InterPro"/>
</dbReference>
<dbReference type="InterPro" id="IPR011006">
    <property type="entry name" value="CheY-like_superfamily"/>
</dbReference>
<dbReference type="PRINTS" id="PR00038">
    <property type="entry name" value="HTHLUXR"/>
</dbReference>
<organism evidence="6">
    <name type="scientific">Thermorudis sp</name>
    <dbReference type="NCBI Taxonomy" id="1969470"/>
    <lineage>
        <taxon>Bacteria</taxon>
        <taxon>Pseudomonadati</taxon>
        <taxon>Thermomicrobiota</taxon>
        <taxon>Thermomicrobia</taxon>
        <taxon>Thermomicrobia incertae sedis</taxon>
        <taxon>Thermorudis</taxon>
    </lineage>
</organism>
<dbReference type="AlphaFoldDB" id="A0A7C2WIM8"/>